<dbReference type="Proteomes" id="UP001634394">
    <property type="component" value="Unassembled WGS sequence"/>
</dbReference>
<accession>A0ABD3T6T0</accession>
<protein>
    <submittedName>
        <fullName evidence="2">Uncharacterized protein</fullName>
    </submittedName>
</protein>
<reference evidence="2 3" key="1">
    <citation type="submission" date="2024-11" db="EMBL/GenBank/DDBJ databases">
        <title>Chromosome-level genome assembly of the freshwater bivalve Anodonta woodiana.</title>
        <authorList>
            <person name="Chen X."/>
        </authorList>
    </citation>
    <scope>NUCLEOTIDE SEQUENCE [LARGE SCALE GENOMIC DNA]</scope>
    <source>
        <strain evidence="2">MN2024</strain>
        <tissue evidence="2">Gills</tissue>
    </source>
</reference>
<dbReference type="AlphaFoldDB" id="A0ABD3T6T0"/>
<dbReference type="EMBL" id="JBJQND010000019">
    <property type="protein sequence ID" value="KAL3832343.1"/>
    <property type="molecule type" value="Genomic_DNA"/>
</dbReference>
<name>A0ABD3T6T0_SINWO</name>
<evidence type="ECO:0000256" key="1">
    <source>
        <dbReference type="SAM" id="MobiDB-lite"/>
    </source>
</evidence>
<evidence type="ECO:0000313" key="2">
    <source>
        <dbReference type="EMBL" id="KAL3832343.1"/>
    </source>
</evidence>
<gene>
    <name evidence="2" type="ORF">ACJMK2_023995</name>
</gene>
<organism evidence="2 3">
    <name type="scientific">Sinanodonta woodiana</name>
    <name type="common">Chinese pond mussel</name>
    <name type="synonym">Anodonta woodiana</name>
    <dbReference type="NCBI Taxonomy" id="1069815"/>
    <lineage>
        <taxon>Eukaryota</taxon>
        <taxon>Metazoa</taxon>
        <taxon>Spiralia</taxon>
        <taxon>Lophotrochozoa</taxon>
        <taxon>Mollusca</taxon>
        <taxon>Bivalvia</taxon>
        <taxon>Autobranchia</taxon>
        <taxon>Heteroconchia</taxon>
        <taxon>Palaeoheterodonta</taxon>
        <taxon>Unionida</taxon>
        <taxon>Unionoidea</taxon>
        <taxon>Unionidae</taxon>
        <taxon>Unioninae</taxon>
        <taxon>Sinanodonta</taxon>
    </lineage>
</organism>
<proteinExistence type="predicted"/>
<keyword evidence="3" id="KW-1185">Reference proteome</keyword>
<feature type="region of interest" description="Disordered" evidence="1">
    <location>
        <begin position="85"/>
        <end position="115"/>
    </location>
</feature>
<feature type="region of interest" description="Disordered" evidence="1">
    <location>
        <begin position="1"/>
        <end position="33"/>
    </location>
</feature>
<sequence length="115" mass="13390">MRFGGKTSLGKAGTKSQHNDEIFPPPPPSLIYHNTTKVEPLRDEVKRYNIIMNESHNFTEKQLHAILKRRSPTEENLRNAIIQLQHRGDTKEKHENKSLHSVTEEKLRDKIKTLK</sequence>
<comment type="caution">
    <text evidence="2">The sequence shown here is derived from an EMBL/GenBank/DDBJ whole genome shotgun (WGS) entry which is preliminary data.</text>
</comment>
<evidence type="ECO:0000313" key="3">
    <source>
        <dbReference type="Proteomes" id="UP001634394"/>
    </source>
</evidence>
<feature type="compositionally biased region" description="Basic and acidic residues" evidence="1">
    <location>
        <begin position="86"/>
        <end position="115"/>
    </location>
</feature>